<gene>
    <name evidence="14" type="ORF">BU26DRAFT_513271</name>
</gene>
<accession>A0A6A6J109</accession>
<evidence type="ECO:0000313" key="14">
    <source>
        <dbReference type="EMBL" id="KAF2256444.1"/>
    </source>
</evidence>
<dbReference type="InterPro" id="IPR000222">
    <property type="entry name" value="PP2C_BS"/>
</dbReference>
<dbReference type="InterPro" id="IPR001932">
    <property type="entry name" value="PPM-type_phosphatase-like_dom"/>
</dbReference>
<dbReference type="GO" id="GO:0004722">
    <property type="term" value="F:protein serine/threonine phosphatase activity"/>
    <property type="evidence" value="ECO:0007669"/>
    <property type="project" value="UniProtKB-EC"/>
</dbReference>
<dbReference type="OrthoDB" id="10264738at2759"/>
<evidence type="ECO:0000256" key="1">
    <source>
        <dbReference type="ARBA" id="ARBA00001936"/>
    </source>
</evidence>
<dbReference type="InterPro" id="IPR036457">
    <property type="entry name" value="PPM-type-like_dom_sf"/>
</dbReference>
<evidence type="ECO:0000256" key="3">
    <source>
        <dbReference type="ARBA" id="ARBA00006702"/>
    </source>
</evidence>
<evidence type="ECO:0000256" key="5">
    <source>
        <dbReference type="ARBA" id="ARBA00022723"/>
    </source>
</evidence>
<dbReference type="FunFam" id="3.60.40.10:FF:000016">
    <property type="entry name" value="Protein phosphatase 2C"/>
    <property type="match status" value="1"/>
</dbReference>
<name>A0A6A6J109_9PLEO</name>
<dbReference type="Gene3D" id="3.60.40.10">
    <property type="entry name" value="PPM-type phosphatase domain"/>
    <property type="match status" value="1"/>
</dbReference>
<comment type="similarity">
    <text evidence="3 11">Belongs to the PP2C family.</text>
</comment>
<dbReference type="EC" id="3.1.3.16" evidence="4"/>
<keyword evidence="8" id="KW-0464">Manganese</keyword>
<feature type="compositionally biased region" description="Basic and acidic residues" evidence="12">
    <location>
        <begin position="397"/>
        <end position="413"/>
    </location>
</feature>
<dbReference type="EMBL" id="ML987189">
    <property type="protein sequence ID" value="KAF2256444.1"/>
    <property type="molecule type" value="Genomic_DNA"/>
</dbReference>
<feature type="compositionally biased region" description="Polar residues" evidence="12">
    <location>
        <begin position="418"/>
        <end position="429"/>
    </location>
</feature>
<evidence type="ECO:0000256" key="12">
    <source>
        <dbReference type="SAM" id="MobiDB-lite"/>
    </source>
</evidence>
<feature type="domain" description="PPM-type phosphatase" evidence="13">
    <location>
        <begin position="23"/>
        <end position="296"/>
    </location>
</feature>
<comment type="cofactor">
    <cofactor evidence="1">
        <name>Mn(2+)</name>
        <dbReference type="ChEBI" id="CHEBI:29035"/>
    </cofactor>
</comment>
<dbReference type="InterPro" id="IPR015655">
    <property type="entry name" value="PP2C"/>
</dbReference>
<protein>
    <recommendedName>
        <fullName evidence="10">Protein phosphatase 2C homolog 2</fullName>
        <ecNumber evidence="4">3.1.3.16</ecNumber>
    </recommendedName>
</protein>
<proteinExistence type="inferred from homology"/>
<evidence type="ECO:0000256" key="10">
    <source>
        <dbReference type="ARBA" id="ARBA00074087"/>
    </source>
</evidence>
<keyword evidence="5" id="KW-0479">Metal-binding</keyword>
<dbReference type="PROSITE" id="PS51746">
    <property type="entry name" value="PPM_2"/>
    <property type="match status" value="1"/>
</dbReference>
<evidence type="ECO:0000313" key="15">
    <source>
        <dbReference type="Proteomes" id="UP000800094"/>
    </source>
</evidence>
<dbReference type="CDD" id="cd00143">
    <property type="entry name" value="PP2Cc"/>
    <property type="match status" value="1"/>
</dbReference>
<feature type="compositionally biased region" description="Basic and acidic residues" evidence="12">
    <location>
        <begin position="430"/>
        <end position="449"/>
    </location>
</feature>
<keyword evidence="15" id="KW-1185">Reference proteome</keyword>
<sequence>MGQTLSEPVVEKHSQSGDGDDIIFGVSSMQGWRISMEDAHACVLDLHAATKNGKSTPQDKRLSFFGVYDGHGGEKVAVYAGDHLHEIVAKQEAFKEGDIKKALQDGFLATDRAILSDPKYEEEVSGCTASVGIISKNKIYVANSGDSRSVLGIKGRAKPLSYDHKPQNEAEKARIQAAGGFVDFGRVNGNLALSRAIGDFEFKKSAELPPEHQIVTAFPDVEIHDINGDDEFLVIACDGIWDCQSSQAVIEFVRRGIVAKQDLASICENMMDNCLASNSDTGGVGCDNMTMIVIGLLQGRTKEQWYEDIAKRVANGEGPCAPPEYAEFRGPGVHHRIDDSPDDIDMDLDHRFRPNSGLGGRIILLGDGTEISTADADSEMFDHDDEDKDLDSQVDKFHKEESNGTARNAREETPGPTPQKNASESPSSVKTDKSESVEQPPTEKKDTTVPEKITNVASPAVEK</sequence>
<dbReference type="SUPFAM" id="SSF81606">
    <property type="entry name" value="PP2C-like"/>
    <property type="match status" value="1"/>
</dbReference>
<dbReference type="GeneID" id="54580915"/>
<comment type="cofactor">
    <cofactor evidence="2">
        <name>Mg(2+)</name>
        <dbReference type="ChEBI" id="CHEBI:18420"/>
    </cofactor>
</comment>
<comment type="catalytic activity">
    <reaction evidence="9">
        <text>O-phospho-L-threonyl-[protein] + H2O = L-threonyl-[protein] + phosphate</text>
        <dbReference type="Rhea" id="RHEA:47004"/>
        <dbReference type="Rhea" id="RHEA-COMP:11060"/>
        <dbReference type="Rhea" id="RHEA-COMP:11605"/>
        <dbReference type="ChEBI" id="CHEBI:15377"/>
        <dbReference type="ChEBI" id="CHEBI:30013"/>
        <dbReference type="ChEBI" id="CHEBI:43474"/>
        <dbReference type="ChEBI" id="CHEBI:61977"/>
        <dbReference type="EC" id="3.1.3.16"/>
    </reaction>
    <physiologicalReaction direction="left-to-right" evidence="9">
        <dbReference type="Rhea" id="RHEA:47005"/>
    </physiologicalReaction>
</comment>
<dbReference type="SMART" id="SM00332">
    <property type="entry name" value="PP2Cc"/>
    <property type="match status" value="1"/>
</dbReference>
<dbReference type="AlphaFoldDB" id="A0A6A6J109"/>
<evidence type="ECO:0000256" key="8">
    <source>
        <dbReference type="ARBA" id="ARBA00023211"/>
    </source>
</evidence>
<organism evidence="14 15">
    <name type="scientific">Trematosphaeria pertusa</name>
    <dbReference type="NCBI Taxonomy" id="390896"/>
    <lineage>
        <taxon>Eukaryota</taxon>
        <taxon>Fungi</taxon>
        <taxon>Dikarya</taxon>
        <taxon>Ascomycota</taxon>
        <taxon>Pezizomycotina</taxon>
        <taxon>Dothideomycetes</taxon>
        <taxon>Pleosporomycetidae</taxon>
        <taxon>Pleosporales</taxon>
        <taxon>Massarineae</taxon>
        <taxon>Trematosphaeriaceae</taxon>
        <taxon>Trematosphaeria</taxon>
    </lineage>
</organism>
<evidence type="ECO:0000256" key="7">
    <source>
        <dbReference type="ARBA" id="ARBA00022912"/>
    </source>
</evidence>
<dbReference type="GO" id="GO:0046872">
    <property type="term" value="F:metal ion binding"/>
    <property type="evidence" value="ECO:0007669"/>
    <property type="project" value="UniProtKB-KW"/>
</dbReference>
<evidence type="ECO:0000256" key="9">
    <source>
        <dbReference type="ARBA" id="ARBA00048832"/>
    </source>
</evidence>
<dbReference type="Pfam" id="PF00481">
    <property type="entry name" value="PP2C"/>
    <property type="match status" value="1"/>
</dbReference>
<evidence type="ECO:0000256" key="2">
    <source>
        <dbReference type="ARBA" id="ARBA00001946"/>
    </source>
</evidence>
<evidence type="ECO:0000256" key="4">
    <source>
        <dbReference type="ARBA" id="ARBA00013081"/>
    </source>
</evidence>
<feature type="region of interest" description="Disordered" evidence="12">
    <location>
        <begin position="397"/>
        <end position="463"/>
    </location>
</feature>
<keyword evidence="6 11" id="KW-0378">Hydrolase</keyword>
<dbReference type="PANTHER" id="PTHR13832:SF565">
    <property type="entry name" value="AT28366P-RELATED"/>
    <property type="match status" value="1"/>
</dbReference>
<evidence type="ECO:0000256" key="11">
    <source>
        <dbReference type="RuleBase" id="RU003465"/>
    </source>
</evidence>
<dbReference type="PANTHER" id="PTHR13832">
    <property type="entry name" value="PROTEIN PHOSPHATASE 2C"/>
    <property type="match status" value="1"/>
</dbReference>
<reference evidence="14" key="1">
    <citation type="journal article" date="2020" name="Stud. Mycol.">
        <title>101 Dothideomycetes genomes: a test case for predicting lifestyles and emergence of pathogens.</title>
        <authorList>
            <person name="Haridas S."/>
            <person name="Albert R."/>
            <person name="Binder M."/>
            <person name="Bloem J."/>
            <person name="Labutti K."/>
            <person name="Salamov A."/>
            <person name="Andreopoulos B."/>
            <person name="Baker S."/>
            <person name="Barry K."/>
            <person name="Bills G."/>
            <person name="Bluhm B."/>
            <person name="Cannon C."/>
            <person name="Castanera R."/>
            <person name="Culley D."/>
            <person name="Daum C."/>
            <person name="Ezra D."/>
            <person name="Gonzalez J."/>
            <person name="Henrissat B."/>
            <person name="Kuo A."/>
            <person name="Liang C."/>
            <person name="Lipzen A."/>
            <person name="Lutzoni F."/>
            <person name="Magnuson J."/>
            <person name="Mondo S."/>
            <person name="Nolan M."/>
            <person name="Ohm R."/>
            <person name="Pangilinan J."/>
            <person name="Park H.-J."/>
            <person name="Ramirez L."/>
            <person name="Alfaro M."/>
            <person name="Sun H."/>
            <person name="Tritt A."/>
            <person name="Yoshinaga Y."/>
            <person name="Zwiers L.-H."/>
            <person name="Turgeon B."/>
            <person name="Goodwin S."/>
            <person name="Spatafora J."/>
            <person name="Crous P."/>
            <person name="Grigoriev I."/>
        </authorList>
    </citation>
    <scope>NUCLEOTIDE SEQUENCE</scope>
    <source>
        <strain evidence="14">CBS 122368</strain>
    </source>
</reference>
<evidence type="ECO:0000259" key="13">
    <source>
        <dbReference type="PROSITE" id="PS51746"/>
    </source>
</evidence>
<dbReference type="PROSITE" id="PS01032">
    <property type="entry name" value="PPM_1"/>
    <property type="match status" value="1"/>
</dbReference>
<dbReference type="Proteomes" id="UP000800094">
    <property type="component" value="Unassembled WGS sequence"/>
</dbReference>
<evidence type="ECO:0000256" key="6">
    <source>
        <dbReference type="ARBA" id="ARBA00022801"/>
    </source>
</evidence>
<keyword evidence="7 11" id="KW-0904">Protein phosphatase</keyword>
<dbReference type="RefSeq" id="XP_033691448.1">
    <property type="nucleotide sequence ID" value="XM_033827585.1"/>
</dbReference>